<dbReference type="EMBL" id="MU155306">
    <property type="protein sequence ID" value="KAF9476122.1"/>
    <property type="molecule type" value="Genomic_DNA"/>
</dbReference>
<organism evidence="2 3">
    <name type="scientific">Pholiota conissans</name>
    <dbReference type="NCBI Taxonomy" id="109636"/>
    <lineage>
        <taxon>Eukaryota</taxon>
        <taxon>Fungi</taxon>
        <taxon>Dikarya</taxon>
        <taxon>Basidiomycota</taxon>
        <taxon>Agaricomycotina</taxon>
        <taxon>Agaricomycetes</taxon>
        <taxon>Agaricomycetidae</taxon>
        <taxon>Agaricales</taxon>
        <taxon>Agaricineae</taxon>
        <taxon>Strophariaceae</taxon>
        <taxon>Pholiota</taxon>
    </lineage>
</organism>
<evidence type="ECO:0000313" key="3">
    <source>
        <dbReference type="Proteomes" id="UP000807469"/>
    </source>
</evidence>
<feature type="compositionally biased region" description="Polar residues" evidence="1">
    <location>
        <begin position="299"/>
        <end position="314"/>
    </location>
</feature>
<evidence type="ECO:0008006" key="4">
    <source>
        <dbReference type="Google" id="ProtNLM"/>
    </source>
</evidence>
<gene>
    <name evidence="2" type="ORF">BDN70DRAFT_772893</name>
</gene>
<evidence type="ECO:0000256" key="1">
    <source>
        <dbReference type="SAM" id="MobiDB-lite"/>
    </source>
</evidence>
<feature type="compositionally biased region" description="Low complexity" evidence="1">
    <location>
        <begin position="318"/>
        <end position="336"/>
    </location>
</feature>
<accession>A0A9P6CRE7</accession>
<dbReference type="AlphaFoldDB" id="A0A9P6CRE7"/>
<comment type="caution">
    <text evidence="2">The sequence shown here is derived from an EMBL/GenBank/DDBJ whole genome shotgun (WGS) entry which is preliminary data.</text>
</comment>
<reference evidence="2" key="1">
    <citation type="submission" date="2020-11" db="EMBL/GenBank/DDBJ databases">
        <authorList>
            <consortium name="DOE Joint Genome Institute"/>
            <person name="Ahrendt S."/>
            <person name="Riley R."/>
            <person name="Andreopoulos W."/>
            <person name="Labutti K."/>
            <person name="Pangilinan J."/>
            <person name="Ruiz-Duenas F.J."/>
            <person name="Barrasa J.M."/>
            <person name="Sanchez-Garcia M."/>
            <person name="Camarero S."/>
            <person name="Miyauchi S."/>
            <person name="Serrano A."/>
            <person name="Linde D."/>
            <person name="Babiker R."/>
            <person name="Drula E."/>
            <person name="Ayuso-Fernandez I."/>
            <person name="Pacheco R."/>
            <person name="Padilla G."/>
            <person name="Ferreira P."/>
            <person name="Barriuso J."/>
            <person name="Kellner H."/>
            <person name="Castanera R."/>
            <person name="Alfaro M."/>
            <person name="Ramirez L."/>
            <person name="Pisabarro A.G."/>
            <person name="Kuo A."/>
            <person name="Tritt A."/>
            <person name="Lipzen A."/>
            <person name="He G."/>
            <person name="Yan M."/>
            <person name="Ng V."/>
            <person name="Cullen D."/>
            <person name="Martin F."/>
            <person name="Rosso M.-N."/>
            <person name="Henrissat B."/>
            <person name="Hibbett D."/>
            <person name="Martinez A.T."/>
            <person name="Grigoriev I.V."/>
        </authorList>
    </citation>
    <scope>NUCLEOTIDE SEQUENCE</scope>
    <source>
        <strain evidence="2">CIRM-BRFM 674</strain>
    </source>
</reference>
<evidence type="ECO:0000313" key="2">
    <source>
        <dbReference type="EMBL" id="KAF9476122.1"/>
    </source>
</evidence>
<dbReference type="OrthoDB" id="3003917at2759"/>
<proteinExistence type="predicted"/>
<sequence length="369" mass="42067">MAMLMPTLYHLDQRKTANWTITQEKTVSQDFPFNIHDEALEEYVQRTYLQFLWLPDSLMPLHLLIPSLRRVNVPSQSDLNASIHPMHALLEPLLQTTRSATNKYHVELPQILINGGGAGEMEETMMWYSVSHEKLADSESLPEYVEGPWVDEKWREGYLERMERREVQIQILLYLYKLSLPGPTPPTKKSRRRKVKSTEPVMSTEECLEAFMDKLSMWQLVGSLNRAVPSTAGKTQDRDWTQIFAEEIVERGFGSQLSEYCALLRSKLFPSSPFSDDEDEDMLAVKPSTEPVRPAISRAPSTSRNPSPAPSSTAIKPRAASGLIRSRSRSLSVSLAQEQQERERASAAPPKKRILNREVSMSRVFKPKP</sequence>
<name>A0A9P6CRE7_9AGAR</name>
<protein>
    <recommendedName>
        <fullName evidence="4">DNA replication regulator Sld3 C-terminal domain-containing protein</fullName>
    </recommendedName>
</protein>
<dbReference type="Proteomes" id="UP000807469">
    <property type="component" value="Unassembled WGS sequence"/>
</dbReference>
<feature type="region of interest" description="Disordered" evidence="1">
    <location>
        <begin position="274"/>
        <end position="369"/>
    </location>
</feature>
<keyword evidence="3" id="KW-1185">Reference proteome</keyword>
<feature type="non-terminal residue" evidence="2">
    <location>
        <position position="369"/>
    </location>
</feature>